<protein>
    <submittedName>
        <fullName evidence="1">Uncharacterized protein</fullName>
    </submittedName>
</protein>
<sequence>MLLPSNFPSYLYLPVTFMFSGFNVSISCREFLTNESPSHPSSVVN</sequence>
<accession>A0A2P2N7G7</accession>
<dbReference type="AlphaFoldDB" id="A0A2P2N7G7"/>
<reference evidence="1" key="1">
    <citation type="submission" date="2018-02" db="EMBL/GenBank/DDBJ databases">
        <title>Rhizophora mucronata_Transcriptome.</title>
        <authorList>
            <person name="Meera S.P."/>
            <person name="Sreeshan A."/>
            <person name="Augustine A."/>
        </authorList>
    </citation>
    <scope>NUCLEOTIDE SEQUENCE</scope>
    <source>
        <tissue evidence="1">Leaf</tissue>
    </source>
</reference>
<evidence type="ECO:0000313" key="1">
    <source>
        <dbReference type="EMBL" id="MBX38431.1"/>
    </source>
</evidence>
<proteinExistence type="predicted"/>
<organism evidence="1">
    <name type="scientific">Rhizophora mucronata</name>
    <name type="common">Asiatic mangrove</name>
    <dbReference type="NCBI Taxonomy" id="61149"/>
    <lineage>
        <taxon>Eukaryota</taxon>
        <taxon>Viridiplantae</taxon>
        <taxon>Streptophyta</taxon>
        <taxon>Embryophyta</taxon>
        <taxon>Tracheophyta</taxon>
        <taxon>Spermatophyta</taxon>
        <taxon>Magnoliopsida</taxon>
        <taxon>eudicotyledons</taxon>
        <taxon>Gunneridae</taxon>
        <taxon>Pentapetalae</taxon>
        <taxon>rosids</taxon>
        <taxon>fabids</taxon>
        <taxon>Malpighiales</taxon>
        <taxon>Rhizophoraceae</taxon>
        <taxon>Rhizophora</taxon>
    </lineage>
</organism>
<name>A0A2P2N7G7_RHIMU</name>
<dbReference type="EMBL" id="GGEC01057947">
    <property type="protein sequence ID" value="MBX38431.1"/>
    <property type="molecule type" value="Transcribed_RNA"/>
</dbReference>